<name>A0A915D4W2_9BILA</name>
<evidence type="ECO:0000256" key="3">
    <source>
        <dbReference type="ARBA" id="ARBA00022737"/>
    </source>
</evidence>
<evidence type="ECO:0000256" key="2">
    <source>
        <dbReference type="ARBA" id="ARBA00022614"/>
    </source>
</evidence>
<dbReference type="InterPro" id="IPR044640">
    <property type="entry name" value="RU2A"/>
</dbReference>
<evidence type="ECO:0000256" key="1">
    <source>
        <dbReference type="ARBA" id="ARBA00004123"/>
    </source>
</evidence>
<dbReference type="GO" id="GO:0005686">
    <property type="term" value="C:U2 snRNP"/>
    <property type="evidence" value="ECO:0007669"/>
    <property type="project" value="TreeGrafter"/>
</dbReference>
<comment type="similarity">
    <text evidence="5">Belongs to the U2 small nuclear ribonucleoprotein A family.</text>
</comment>
<dbReference type="SUPFAM" id="SSF52058">
    <property type="entry name" value="L domain-like"/>
    <property type="match status" value="1"/>
</dbReference>
<dbReference type="PANTHER" id="PTHR10552:SF6">
    <property type="entry name" value="U2 SMALL NUCLEAR RIBONUCLEOPROTEIN A"/>
    <property type="match status" value="1"/>
</dbReference>
<feature type="region of interest" description="Disordered" evidence="6">
    <location>
        <begin position="127"/>
        <end position="156"/>
    </location>
</feature>
<dbReference type="InterPro" id="IPR032675">
    <property type="entry name" value="LRR_dom_sf"/>
</dbReference>
<organism evidence="7 8">
    <name type="scientific">Ditylenchus dipsaci</name>
    <dbReference type="NCBI Taxonomy" id="166011"/>
    <lineage>
        <taxon>Eukaryota</taxon>
        <taxon>Metazoa</taxon>
        <taxon>Ecdysozoa</taxon>
        <taxon>Nematoda</taxon>
        <taxon>Chromadorea</taxon>
        <taxon>Rhabditida</taxon>
        <taxon>Tylenchina</taxon>
        <taxon>Tylenchomorpha</taxon>
        <taxon>Sphaerularioidea</taxon>
        <taxon>Anguinidae</taxon>
        <taxon>Anguininae</taxon>
        <taxon>Ditylenchus</taxon>
    </lineage>
</organism>
<feature type="compositionally biased region" description="Polar residues" evidence="6">
    <location>
        <begin position="128"/>
        <end position="156"/>
    </location>
</feature>
<dbReference type="Proteomes" id="UP000887574">
    <property type="component" value="Unplaced"/>
</dbReference>
<comment type="subcellular location">
    <subcellularLocation>
        <location evidence="1">Nucleus</location>
    </subcellularLocation>
</comment>
<keyword evidence="2" id="KW-0433">Leucine-rich repeat</keyword>
<protein>
    <submittedName>
        <fullName evidence="8">U2A'/phosphoprotein 32 family A C-terminal domain-containing protein</fullName>
    </submittedName>
</protein>
<dbReference type="WBParaSite" id="jg1542">
    <property type="protein sequence ID" value="jg1542"/>
    <property type="gene ID" value="jg1542"/>
</dbReference>
<evidence type="ECO:0000256" key="5">
    <source>
        <dbReference type="ARBA" id="ARBA00024196"/>
    </source>
</evidence>
<evidence type="ECO:0000313" key="8">
    <source>
        <dbReference type="WBParaSite" id="jg1542"/>
    </source>
</evidence>
<dbReference type="Gene3D" id="3.80.10.10">
    <property type="entry name" value="Ribonuclease Inhibitor"/>
    <property type="match status" value="1"/>
</dbReference>
<reference evidence="8" key="1">
    <citation type="submission" date="2022-11" db="UniProtKB">
        <authorList>
            <consortium name="WormBaseParasite"/>
        </authorList>
    </citation>
    <scope>IDENTIFICATION</scope>
</reference>
<dbReference type="AlphaFoldDB" id="A0A915D4W2"/>
<sequence length="204" mass="22626">MCMDIKKAKITQSSSLETIAKRFSCTIITSPKLTKQLVSTCPILKTLALTNNEVTELVDVDSLAICKKLEHLTMVGNPVTHKPNYRLYVIYTLKTVRVLDFQRIKDKERVAAKKLFKPKKTIIHDSGTKNLPSTDSAAKQLPNSENPALKMSSSTDGQAMEVSINDEKQIGGSATVVSGAAQMDEYEEHGVLTHWFKICDCLHC</sequence>
<keyword evidence="4" id="KW-0539">Nucleus</keyword>
<proteinExistence type="inferred from homology"/>
<dbReference type="Pfam" id="PF14580">
    <property type="entry name" value="LRR_9"/>
    <property type="match status" value="1"/>
</dbReference>
<dbReference type="GO" id="GO:0000398">
    <property type="term" value="P:mRNA splicing, via spliceosome"/>
    <property type="evidence" value="ECO:0007669"/>
    <property type="project" value="InterPro"/>
</dbReference>
<dbReference type="GO" id="GO:0030620">
    <property type="term" value="F:U2 snRNA binding"/>
    <property type="evidence" value="ECO:0007669"/>
    <property type="project" value="InterPro"/>
</dbReference>
<evidence type="ECO:0000256" key="6">
    <source>
        <dbReference type="SAM" id="MobiDB-lite"/>
    </source>
</evidence>
<keyword evidence="7" id="KW-1185">Reference proteome</keyword>
<dbReference type="PANTHER" id="PTHR10552">
    <property type="entry name" value="U2 SMALL NUCLEAR RIBONUCLEOPROTEIN A"/>
    <property type="match status" value="1"/>
</dbReference>
<evidence type="ECO:0000313" key="7">
    <source>
        <dbReference type="Proteomes" id="UP000887574"/>
    </source>
</evidence>
<accession>A0A915D4W2</accession>
<keyword evidence="3" id="KW-0677">Repeat</keyword>
<evidence type="ECO:0000256" key="4">
    <source>
        <dbReference type="ARBA" id="ARBA00023242"/>
    </source>
</evidence>